<comment type="caution">
    <text evidence="3">The sequence shown here is derived from an EMBL/GenBank/DDBJ whole genome shotgun (WGS) entry which is preliminary data.</text>
</comment>
<keyword evidence="4" id="KW-1185">Reference proteome</keyword>
<evidence type="ECO:0000313" key="3">
    <source>
        <dbReference type="EMBL" id="TWF54193.1"/>
    </source>
</evidence>
<gene>
    <name evidence="3" type="ORF">FHW37_10354</name>
</gene>
<organism evidence="3 4">
    <name type="scientific">Neorhizobium alkalisoli</name>
    <dbReference type="NCBI Taxonomy" id="528178"/>
    <lineage>
        <taxon>Bacteria</taxon>
        <taxon>Pseudomonadati</taxon>
        <taxon>Pseudomonadota</taxon>
        <taxon>Alphaproteobacteria</taxon>
        <taxon>Hyphomicrobiales</taxon>
        <taxon>Rhizobiaceae</taxon>
        <taxon>Rhizobium/Agrobacterium group</taxon>
        <taxon>Neorhizobium</taxon>
    </lineage>
</organism>
<evidence type="ECO:0000256" key="1">
    <source>
        <dbReference type="ARBA" id="ARBA00008522"/>
    </source>
</evidence>
<dbReference type="HAMAP" id="MF_00489">
    <property type="entry name" value="UPF0178"/>
    <property type="match status" value="1"/>
</dbReference>
<dbReference type="InterPro" id="IPR003791">
    <property type="entry name" value="UPF0178"/>
</dbReference>
<reference evidence="3 4" key="1">
    <citation type="submission" date="2019-06" db="EMBL/GenBank/DDBJ databases">
        <title>Sorghum-associated microbial communities from plants grown in Nebraska, USA.</title>
        <authorList>
            <person name="Schachtman D."/>
        </authorList>
    </citation>
    <scope>NUCLEOTIDE SEQUENCE [LARGE SCALE GENOMIC DNA]</scope>
    <source>
        <strain evidence="3 4">1225</strain>
    </source>
</reference>
<proteinExistence type="inferred from homology"/>
<dbReference type="PANTHER" id="PTHR35146:SF1">
    <property type="entry name" value="UPF0178 PROTEIN YAII"/>
    <property type="match status" value="1"/>
</dbReference>
<dbReference type="PANTHER" id="PTHR35146">
    <property type="entry name" value="UPF0178 PROTEIN YAII"/>
    <property type="match status" value="1"/>
</dbReference>
<protein>
    <recommendedName>
        <fullName evidence="2">UPF0178 protein FHW37_10354</fullName>
    </recommendedName>
</protein>
<dbReference type="Proteomes" id="UP000320653">
    <property type="component" value="Unassembled WGS sequence"/>
</dbReference>
<dbReference type="CDD" id="cd18720">
    <property type="entry name" value="PIN_YqxD-like"/>
    <property type="match status" value="1"/>
</dbReference>
<dbReference type="Pfam" id="PF02639">
    <property type="entry name" value="DUF188"/>
    <property type="match status" value="1"/>
</dbReference>
<evidence type="ECO:0000313" key="4">
    <source>
        <dbReference type="Proteomes" id="UP000320653"/>
    </source>
</evidence>
<dbReference type="EMBL" id="VIWP01000003">
    <property type="protein sequence ID" value="TWF54193.1"/>
    <property type="molecule type" value="Genomic_DNA"/>
</dbReference>
<accession>A0A561QUY0</accession>
<comment type="similarity">
    <text evidence="1 2">Belongs to the UPF0178 family.</text>
</comment>
<dbReference type="NCBIfam" id="NF001095">
    <property type="entry name" value="PRK00124.1"/>
    <property type="match status" value="1"/>
</dbReference>
<dbReference type="AlphaFoldDB" id="A0A561QUY0"/>
<sequence length="173" mass="18528">MNLTPTALALTPTNMNETMPQIYVDADACPVKPEILKVAERHDLEVTLVANSGLRPSRDPMVKNVIVSAGFDAADDWIAERAGRGDIVITADVPLAGRCVAAGAFVTGPTGRVFDETNIGMATAMRDLGAHLRETGESKGYNAAFSPRDRSKFLETLDRLCRRAKSLGDNPSA</sequence>
<evidence type="ECO:0000256" key="2">
    <source>
        <dbReference type="HAMAP-Rule" id="MF_00489"/>
    </source>
</evidence>
<name>A0A561QUY0_9HYPH</name>